<comment type="caution">
    <text evidence="6">The sequence shown here is derived from an EMBL/GenBank/DDBJ whole genome shotgun (WGS) entry which is preliminary data.</text>
</comment>
<organism evidence="6 7">
    <name type="scientific">Cyphellophora attinorum</name>
    <dbReference type="NCBI Taxonomy" id="1664694"/>
    <lineage>
        <taxon>Eukaryota</taxon>
        <taxon>Fungi</taxon>
        <taxon>Dikarya</taxon>
        <taxon>Ascomycota</taxon>
        <taxon>Pezizomycotina</taxon>
        <taxon>Eurotiomycetes</taxon>
        <taxon>Chaetothyriomycetidae</taxon>
        <taxon>Chaetothyriales</taxon>
        <taxon>Cyphellophoraceae</taxon>
        <taxon>Cyphellophora</taxon>
    </lineage>
</organism>
<sequence length="408" mass="44739">MPDQPRIAIIGGGPSGLLLARLLELNGFTNYLVFERDASETPGPGQQGGTLDLHEATGQLALKRAGLFEEFSNHLARWDASCIHVVDPQATTVIRQAAQSRPEIDRIQLRQLLLDSVPIEKIRWGHGVASVNRITGIGTRAAAKSHTIQFKNGTSTSGFDLIVGADGTWSRVRSLITPANPRYSGKMFIEGRVPCDSAIYSAAQDMAGSGNMMALGQGKNLNVQQVADGTYRVYFGLQVEEDFQKQFCGDETSMTECMRECFRGPDFFGSWSPKLKQFVELAEGPFRLWPLYCFDPEEVGWTRRISPGLTLLGDAAHCSTPFAGEGVNCSMQDAVVLADAIIRHCGSSSIGEETVSDGIEKALAEYEMDMFARGQDLIRKSRTIEEVAYRDDGARELLKLFQRMAEGA</sequence>
<dbReference type="RefSeq" id="XP_017996489.1">
    <property type="nucleotide sequence ID" value="XM_018144499.1"/>
</dbReference>
<keyword evidence="1" id="KW-0285">Flavoprotein</keyword>
<dbReference type="OrthoDB" id="655030at2759"/>
<keyword evidence="4" id="KW-0503">Monooxygenase</keyword>
<gene>
    <name evidence="6" type="ORF">AB675_4367</name>
</gene>
<dbReference type="Pfam" id="PF01494">
    <property type="entry name" value="FAD_binding_3"/>
    <property type="match status" value="2"/>
</dbReference>
<feature type="domain" description="FAD-binding" evidence="5">
    <location>
        <begin position="309"/>
        <end position="343"/>
    </location>
</feature>
<dbReference type="InterPro" id="IPR036188">
    <property type="entry name" value="FAD/NAD-bd_sf"/>
</dbReference>
<dbReference type="VEuPathDB" id="FungiDB:AB675_4367"/>
<keyword evidence="7" id="KW-1185">Reference proteome</keyword>
<keyword evidence="3" id="KW-0560">Oxidoreductase</keyword>
<accession>A0A0N1GZJ8</accession>
<dbReference type="Gene3D" id="3.50.50.60">
    <property type="entry name" value="FAD/NAD(P)-binding domain"/>
    <property type="match status" value="1"/>
</dbReference>
<evidence type="ECO:0000256" key="1">
    <source>
        <dbReference type="ARBA" id="ARBA00022630"/>
    </source>
</evidence>
<evidence type="ECO:0000256" key="2">
    <source>
        <dbReference type="ARBA" id="ARBA00022827"/>
    </source>
</evidence>
<evidence type="ECO:0000256" key="4">
    <source>
        <dbReference type="ARBA" id="ARBA00023033"/>
    </source>
</evidence>
<dbReference type="STRING" id="1664694.A0A0N1GZJ8"/>
<dbReference type="EMBL" id="LFJN01000030">
    <property type="protein sequence ID" value="KPI36526.1"/>
    <property type="molecule type" value="Genomic_DNA"/>
</dbReference>
<dbReference type="Proteomes" id="UP000038010">
    <property type="component" value="Unassembled WGS sequence"/>
</dbReference>
<name>A0A0N1GZJ8_9EURO</name>
<dbReference type="PRINTS" id="PR00420">
    <property type="entry name" value="RNGMNOXGNASE"/>
</dbReference>
<dbReference type="InterPro" id="IPR002938">
    <property type="entry name" value="FAD-bd"/>
</dbReference>
<dbReference type="PANTHER" id="PTHR46972">
    <property type="entry name" value="MONOOXYGENASE ASQM-RELATED"/>
    <property type="match status" value="1"/>
</dbReference>
<evidence type="ECO:0000313" key="6">
    <source>
        <dbReference type="EMBL" id="KPI36526.1"/>
    </source>
</evidence>
<dbReference type="SUPFAM" id="SSF51905">
    <property type="entry name" value="FAD/NAD(P)-binding domain"/>
    <property type="match status" value="1"/>
</dbReference>
<dbReference type="GO" id="GO:0071949">
    <property type="term" value="F:FAD binding"/>
    <property type="evidence" value="ECO:0007669"/>
    <property type="project" value="InterPro"/>
</dbReference>
<dbReference type="AlphaFoldDB" id="A0A0N1GZJ8"/>
<feature type="domain" description="FAD-binding" evidence="5">
    <location>
        <begin position="7"/>
        <end position="176"/>
    </location>
</feature>
<protein>
    <recommendedName>
        <fullName evidence="5">FAD-binding domain-containing protein</fullName>
    </recommendedName>
</protein>
<keyword evidence="2" id="KW-0274">FAD</keyword>
<proteinExistence type="predicted"/>
<evidence type="ECO:0000259" key="5">
    <source>
        <dbReference type="Pfam" id="PF01494"/>
    </source>
</evidence>
<evidence type="ECO:0000256" key="3">
    <source>
        <dbReference type="ARBA" id="ARBA00023002"/>
    </source>
</evidence>
<dbReference type="GeneID" id="28736379"/>
<dbReference type="PANTHER" id="PTHR46972:SF1">
    <property type="entry name" value="FAD DEPENDENT OXIDOREDUCTASE DOMAIN-CONTAINING PROTEIN"/>
    <property type="match status" value="1"/>
</dbReference>
<evidence type="ECO:0000313" key="7">
    <source>
        <dbReference type="Proteomes" id="UP000038010"/>
    </source>
</evidence>
<reference evidence="6 7" key="1">
    <citation type="submission" date="2015-06" db="EMBL/GenBank/DDBJ databases">
        <title>Draft genome of the ant-associated black yeast Phialophora attae CBS 131958.</title>
        <authorList>
            <person name="Moreno L.F."/>
            <person name="Stielow B.J."/>
            <person name="de Hoog S."/>
            <person name="Vicente V.A."/>
            <person name="Weiss V.A."/>
            <person name="de Vries M."/>
            <person name="Cruz L.M."/>
            <person name="Souza E.M."/>
        </authorList>
    </citation>
    <scope>NUCLEOTIDE SEQUENCE [LARGE SCALE GENOMIC DNA]</scope>
    <source>
        <strain evidence="6 7">CBS 131958</strain>
    </source>
</reference>
<dbReference type="GO" id="GO:0004497">
    <property type="term" value="F:monooxygenase activity"/>
    <property type="evidence" value="ECO:0007669"/>
    <property type="project" value="UniProtKB-KW"/>
</dbReference>